<keyword evidence="2" id="KW-0805">Transcription regulation</keyword>
<dbReference type="GO" id="GO:0000978">
    <property type="term" value="F:RNA polymerase II cis-regulatory region sequence-specific DNA binding"/>
    <property type="evidence" value="ECO:0007669"/>
    <property type="project" value="TreeGrafter"/>
</dbReference>
<proteinExistence type="predicted"/>
<feature type="region of interest" description="Disordered" evidence="6">
    <location>
        <begin position="1"/>
        <end position="143"/>
    </location>
</feature>
<reference evidence="8 9" key="1">
    <citation type="journal article" date="2016" name="Mol. Biol. Evol.">
        <title>Comparative Genomics of Early-Diverging Mushroom-Forming Fungi Provides Insights into the Origins of Lignocellulose Decay Capabilities.</title>
        <authorList>
            <person name="Nagy L.G."/>
            <person name="Riley R."/>
            <person name="Tritt A."/>
            <person name="Adam C."/>
            <person name="Daum C."/>
            <person name="Floudas D."/>
            <person name="Sun H."/>
            <person name="Yadav J.S."/>
            <person name="Pangilinan J."/>
            <person name="Larsson K.H."/>
            <person name="Matsuura K."/>
            <person name="Barry K."/>
            <person name="Labutti K."/>
            <person name="Kuo R."/>
            <person name="Ohm R.A."/>
            <person name="Bhattacharya S.S."/>
            <person name="Shirouzu T."/>
            <person name="Yoshinaga Y."/>
            <person name="Martin F.M."/>
            <person name="Grigoriev I.V."/>
            <person name="Hibbett D.S."/>
        </authorList>
    </citation>
    <scope>NUCLEOTIDE SEQUENCE [LARGE SCALE GENOMIC DNA]</scope>
    <source>
        <strain evidence="8 9">HHB12029</strain>
    </source>
</reference>
<evidence type="ECO:0000259" key="7">
    <source>
        <dbReference type="PROSITE" id="PS50888"/>
    </source>
</evidence>
<evidence type="ECO:0000256" key="5">
    <source>
        <dbReference type="ARBA" id="ARBA00023242"/>
    </source>
</evidence>
<evidence type="ECO:0000313" key="9">
    <source>
        <dbReference type="Proteomes" id="UP000077266"/>
    </source>
</evidence>
<organism evidence="8 9">
    <name type="scientific">Exidia glandulosa HHB12029</name>
    <dbReference type="NCBI Taxonomy" id="1314781"/>
    <lineage>
        <taxon>Eukaryota</taxon>
        <taxon>Fungi</taxon>
        <taxon>Dikarya</taxon>
        <taxon>Basidiomycota</taxon>
        <taxon>Agaricomycotina</taxon>
        <taxon>Agaricomycetes</taxon>
        <taxon>Auriculariales</taxon>
        <taxon>Exidiaceae</taxon>
        <taxon>Exidia</taxon>
    </lineage>
</organism>
<dbReference type="Gene3D" id="4.10.280.10">
    <property type="entry name" value="Helix-loop-helix DNA-binding domain"/>
    <property type="match status" value="1"/>
</dbReference>
<feature type="region of interest" description="Disordered" evidence="6">
    <location>
        <begin position="221"/>
        <end position="270"/>
    </location>
</feature>
<keyword evidence="9" id="KW-1185">Reference proteome</keyword>
<dbReference type="AlphaFoldDB" id="A0A165ITG5"/>
<dbReference type="Proteomes" id="UP000077266">
    <property type="component" value="Unassembled WGS sequence"/>
</dbReference>
<dbReference type="EMBL" id="KV425983">
    <property type="protein sequence ID" value="KZV93854.1"/>
    <property type="molecule type" value="Genomic_DNA"/>
</dbReference>
<dbReference type="GO" id="GO:0000981">
    <property type="term" value="F:DNA-binding transcription factor activity, RNA polymerase II-specific"/>
    <property type="evidence" value="ECO:0007669"/>
    <property type="project" value="TreeGrafter"/>
</dbReference>
<evidence type="ECO:0000256" key="2">
    <source>
        <dbReference type="ARBA" id="ARBA00023015"/>
    </source>
</evidence>
<sequence length="270" mass="28904">MGLDLNLAYHPHSGHVTPVTEPTPPPMDVAPFGDASAYDLGAHRPTPLSDPHHSDDSNRYPSSVPASPASIRGGHPLRYNPMGTPSPAGSSSSSRRRSVDDSGNYSDDDPLPPPTRSIGESMTMSRKEATRKQRIEAEQRRRDELRDGYSRLREVLPSASHKGSKVALLDRATSYIVQLEGTNAQLLQRLQETENEVDRLRKLNETIAMHVASAGGNIAASASSNTPVLASPPDTASLDSDMGLLHVDDAGVDPSEIMPPPPKEEAASPA</sequence>
<gene>
    <name evidence="8" type="ORF">EXIGLDRAFT_673664</name>
</gene>
<dbReference type="PANTHER" id="PTHR15741">
    <property type="entry name" value="BASIC HELIX-LOOP-HELIX ZIP TRANSCRIPTION FACTOR"/>
    <property type="match status" value="1"/>
</dbReference>
<evidence type="ECO:0000256" key="4">
    <source>
        <dbReference type="ARBA" id="ARBA00023163"/>
    </source>
</evidence>
<dbReference type="STRING" id="1314781.A0A165ITG5"/>
<evidence type="ECO:0000256" key="6">
    <source>
        <dbReference type="SAM" id="MobiDB-lite"/>
    </source>
</evidence>
<evidence type="ECO:0000256" key="3">
    <source>
        <dbReference type="ARBA" id="ARBA00023125"/>
    </source>
</evidence>
<dbReference type="InterPro" id="IPR036638">
    <property type="entry name" value="HLH_DNA-bd_sf"/>
</dbReference>
<keyword evidence="5" id="KW-0539">Nucleus</keyword>
<evidence type="ECO:0000313" key="8">
    <source>
        <dbReference type="EMBL" id="KZV93854.1"/>
    </source>
</evidence>
<comment type="subcellular location">
    <subcellularLocation>
        <location evidence="1">Nucleus</location>
    </subcellularLocation>
</comment>
<feature type="compositionally biased region" description="Basic and acidic residues" evidence="6">
    <location>
        <begin position="125"/>
        <end position="143"/>
    </location>
</feature>
<feature type="domain" description="BHLH" evidence="7">
    <location>
        <begin position="129"/>
        <end position="179"/>
    </location>
</feature>
<keyword evidence="4" id="KW-0804">Transcription</keyword>
<dbReference type="InterPro" id="IPR052207">
    <property type="entry name" value="Max-like/E-box_TFs"/>
</dbReference>
<evidence type="ECO:0000256" key="1">
    <source>
        <dbReference type="ARBA" id="ARBA00004123"/>
    </source>
</evidence>
<dbReference type="SUPFAM" id="SSF47459">
    <property type="entry name" value="HLH, helix-loop-helix DNA-binding domain"/>
    <property type="match status" value="1"/>
</dbReference>
<keyword evidence="3" id="KW-0238">DNA-binding</keyword>
<dbReference type="Pfam" id="PF00010">
    <property type="entry name" value="HLH"/>
    <property type="match status" value="1"/>
</dbReference>
<accession>A0A165ITG5</accession>
<dbReference type="SMART" id="SM00353">
    <property type="entry name" value="HLH"/>
    <property type="match status" value="1"/>
</dbReference>
<protein>
    <recommendedName>
        <fullName evidence="7">BHLH domain-containing protein</fullName>
    </recommendedName>
</protein>
<dbReference type="InterPro" id="IPR011598">
    <property type="entry name" value="bHLH_dom"/>
</dbReference>
<name>A0A165ITG5_EXIGL</name>
<dbReference type="OrthoDB" id="5778525at2759"/>
<dbReference type="InParanoid" id="A0A165ITG5"/>
<dbReference type="GO" id="GO:0005634">
    <property type="term" value="C:nucleus"/>
    <property type="evidence" value="ECO:0007669"/>
    <property type="project" value="UniProtKB-SubCell"/>
</dbReference>
<dbReference type="PANTHER" id="PTHR15741:SF27">
    <property type="entry name" value="TRANSCRIPTION FACTOR AP-4"/>
    <property type="match status" value="1"/>
</dbReference>
<dbReference type="GO" id="GO:0046983">
    <property type="term" value="F:protein dimerization activity"/>
    <property type="evidence" value="ECO:0007669"/>
    <property type="project" value="InterPro"/>
</dbReference>
<dbReference type="PROSITE" id="PS50888">
    <property type="entry name" value="BHLH"/>
    <property type="match status" value="1"/>
</dbReference>